<evidence type="ECO:0000256" key="1">
    <source>
        <dbReference type="ARBA" id="ARBA00010641"/>
    </source>
</evidence>
<keyword evidence="8" id="KW-1185">Reference proteome</keyword>
<evidence type="ECO:0000256" key="3">
    <source>
        <dbReference type="ARBA" id="ARBA00023082"/>
    </source>
</evidence>
<dbReference type="AlphaFoldDB" id="A0A1I3CT71"/>
<dbReference type="GO" id="GO:0006352">
    <property type="term" value="P:DNA-templated transcription initiation"/>
    <property type="evidence" value="ECO:0007669"/>
    <property type="project" value="InterPro"/>
</dbReference>
<dbReference type="InterPro" id="IPR039425">
    <property type="entry name" value="RNA_pol_sigma-70-like"/>
</dbReference>
<dbReference type="InterPro" id="IPR007627">
    <property type="entry name" value="RNA_pol_sigma70_r2"/>
</dbReference>
<dbReference type="NCBIfam" id="TIGR02937">
    <property type="entry name" value="sigma70-ECF"/>
    <property type="match status" value="1"/>
</dbReference>
<dbReference type="STRING" id="1477437.SAMN05444682_101171"/>
<dbReference type="SUPFAM" id="SSF88659">
    <property type="entry name" value="Sigma3 and sigma4 domains of RNA polymerase sigma factors"/>
    <property type="match status" value="1"/>
</dbReference>
<proteinExistence type="inferred from homology"/>
<evidence type="ECO:0000313" key="8">
    <source>
        <dbReference type="Proteomes" id="UP000198670"/>
    </source>
</evidence>
<keyword evidence="2" id="KW-0805">Transcription regulation</keyword>
<accession>A0A1I3CT71</accession>
<dbReference type="InterPro" id="IPR014284">
    <property type="entry name" value="RNA_pol_sigma-70_dom"/>
</dbReference>
<keyword evidence="4" id="KW-0804">Transcription</keyword>
<dbReference type="Pfam" id="PF08281">
    <property type="entry name" value="Sigma70_r4_2"/>
    <property type="match status" value="1"/>
</dbReference>
<dbReference type="GO" id="GO:0016987">
    <property type="term" value="F:sigma factor activity"/>
    <property type="evidence" value="ECO:0007669"/>
    <property type="project" value="UniProtKB-KW"/>
</dbReference>
<keyword evidence="3" id="KW-0731">Sigma factor</keyword>
<dbReference type="OrthoDB" id="655312at2"/>
<dbReference type="Gene3D" id="1.10.10.10">
    <property type="entry name" value="Winged helix-like DNA-binding domain superfamily/Winged helix DNA-binding domain"/>
    <property type="match status" value="1"/>
</dbReference>
<dbReference type="InterPro" id="IPR014327">
    <property type="entry name" value="RNA_pol_sigma70_bacteroid"/>
</dbReference>
<dbReference type="Proteomes" id="UP000198670">
    <property type="component" value="Unassembled WGS sequence"/>
</dbReference>
<dbReference type="RefSeq" id="WP_090622723.1">
    <property type="nucleotide sequence ID" value="NZ_FOQO01000001.1"/>
</dbReference>
<evidence type="ECO:0000313" key="7">
    <source>
        <dbReference type="EMBL" id="SFH77538.1"/>
    </source>
</evidence>
<name>A0A1I3CT71_9SPHI</name>
<protein>
    <submittedName>
        <fullName evidence="7">RNA polymerase sigma-70 factor, ECF subfamily</fullName>
    </submittedName>
</protein>
<dbReference type="Pfam" id="PF04542">
    <property type="entry name" value="Sigma70_r2"/>
    <property type="match status" value="1"/>
</dbReference>
<feature type="domain" description="RNA polymerase sigma factor 70 region 4 type 2" evidence="6">
    <location>
        <begin position="124"/>
        <end position="170"/>
    </location>
</feature>
<evidence type="ECO:0000259" key="5">
    <source>
        <dbReference type="Pfam" id="PF04542"/>
    </source>
</evidence>
<feature type="domain" description="RNA polymerase sigma-70 region 2" evidence="5">
    <location>
        <begin position="25"/>
        <end position="92"/>
    </location>
</feature>
<dbReference type="InterPro" id="IPR013325">
    <property type="entry name" value="RNA_pol_sigma_r2"/>
</dbReference>
<reference evidence="7 8" key="1">
    <citation type="submission" date="2016-10" db="EMBL/GenBank/DDBJ databases">
        <authorList>
            <person name="de Groot N.N."/>
        </authorList>
    </citation>
    <scope>NUCLEOTIDE SEQUENCE [LARGE SCALE GENOMIC DNA]</scope>
    <source>
        <strain evidence="7 8">RK1</strain>
    </source>
</reference>
<organism evidence="7 8">
    <name type="scientific">Parapedobacter indicus</name>
    <dbReference type="NCBI Taxonomy" id="1477437"/>
    <lineage>
        <taxon>Bacteria</taxon>
        <taxon>Pseudomonadati</taxon>
        <taxon>Bacteroidota</taxon>
        <taxon>Sphingobacteriia</taxon>
        <taxon>Sphingobacteriales</taxon>
        <taxon>Sphingobacteriaceae</taxon>
        <taxon>Parapedobacter</taxon>
    </lineage>
</organism>
<dbReference type="InterPro" id="IPR013324">
    <property type="entry name" value="RNA_pol_sigma_r3/r4-like"/>
</dbReference>
<comment type="similarity">
    <text evidence="1">Belongs to the sigma-70 factor family. ECF subfamily.</text>
</comment>
<dbReference type="PANTHER" id="PTHR43133">
    <property type="entry name" value="RNA POLYMERASE ECF-TYPE SIGMA FACTO"/>
    <property type="match status" value="1"/>
</dbReference>
<dbReference type="PANTHER" id="PTHR43133:SF46">
    <property type="entry name" value="RNA POLYMERASE SIGMA-70 FACTOR ECF SUBFAMILY"/>
    <property type="match status" value="1"/>
</dbReference>
<dbReference type="NCBIfam" id="TIGR02985">
    <property type="entry name" value="Sig70_bacteroi1"/>
    <property type="match status" value="1"/>
</dbReference>
<dbReference type="Gene3D" id="1.10.1740.10">
    <property type="match status" value="1"/>
</dbReference>
<evidence type="ECO:0000256" key="4">
    <source>
        <dbReference type="ARBA" id="ARBA00023163"/>
    </source>
</evidence>
<sequence length="199" mass="23379">MQSEGKIRILLSQLRDGSECAFEQLYHMHSNMLLANIRSLVKDREVSCDILQDLYVKVWEYRHSIDPSKSYEAFLFTMARNLVYDYLRKTARDRKKRVELLNVVLESYPHVEEYMMAKEQEGLLVNAVNQLPEQCRKVYTLSKLEGKSHQEISHMLCISLATVNNHMVNANRKVRSFLLHHKEVSLMILLYVVSQSLKF</sequence>
<dbReference type="GO" id="GO:0003677">
    <property type="term" value="F:DNA binding"/>
    <property type="evidence" value="ECO:0007669"/>
    <property type="project" value="InterPro"/>
</dbReference>
<evidence type="ECO:0000256" key="2">
    <source>
        <dbReference type="ARBA" id="ARBA00023015"/>
    </source>
</evidence>
<dbReference type="InterPro" id="IPR036388">
    <property type="entry name" value="WH-like_DNA-bd_sf"/>
</dbReference>
<dbReference type="SUPFAM" id="SSF88946">
    <property type="entry name" value="Sigma2 domain of RNA polymerase sigma factors"/>
    <property type="match status" value="1"/>
</dbReference>
<dbReference type="InterPro" id="IPR013249">
    <property type="entry name" value="RNA_pol_sigma70_r4_t2"/>
</dbReference>
<dbReference type="EMBL" id="FOQO01000001">
    <property type="protein sequence ID" value="SFH77538.1"/>
    <property type="molecule type" value="Genomic_DNA"/>
</dbReference>
<evidence type="ECO:0000259" key="6">
    <source>
        <dbReference type="Pfam" id="PF08281"/>
    </source>
</evidence>
<gene>
    <name evidence="7" type="ORF">SAMN05444682_101171</name>
</gene>